<accession>A0A7V7GWM6</accession>
<dbReference type="Gene3D" id="3.20.20.70">
    <property type="entry name" value="Aldolase class I"/>
    <property type="match status" value="1"/>
</dbReference>
<dbReference type="PIRSF" id="PIRSF029570">
    <property type="entry name" value="UCP029570"/>
    <property type="match status" value="1"/>
</dbReference>
<dbReference type="Pfam" id="PF03537">
    <property type="entry name" value="Glyco_hydro_114"/>
    <property type="match status" value="1"/>
</dbReference>
<dbReference type="SUPFAM" id="SSF51445">
    <property type="entry name" value="(Trans)glycosidases"/>
    <property type="match status" value="1"/>
</dbReference>
<dbReference type="Proteomes" id="UP000463138">
    <property type="component" value="Unassembled WGS sequence"/>
</dbReference>
<evidence type="ECO:0000313" key="3">
    <source>
        <dbReference type="Proteomes" id="UP000463138"/>
    </source>
</evidence>
<evidence type="ECO:0000313" key="2">
    <source>
        <dbReference type="EMBL" id="KAA0695091.1"/>
    </source>
</evidence>
<dbReference type="CDD" id="cd10922">
    <property type="entry name" value="CE4_PelA_like_C"/>
    <property type="match status" value="1"/>
</dbReference>
<reference evidence="2 3" key="1">
    <citation type="submission" date="2018-07" db="EMBL/GenBank/DDBJ databases">
        <title>Pseudomonas laoshanensis sp. nov., isolated from soil.</title>
        <authorList>
            <person name="Sun J."/>
            <person name="Yu L."/>
            <person name="Wang M."/>
            <person name="Zhang C."/>
        </authorList>
    </citation>
    <scope>NUCLEOTIDE SEQUENCE [LARGE SCALE GENOMIC DNA]</scope>
    <source>
        <strain evidence="2 3">Y22</strain>
    </source>
</reference>
<evidence type="ECO:0000259" key="1">
    <source>
        <dbReference type="Pfam" id="PF03537"/>
    </source>
</evidence>
<protein>
    <submittedName>
        <fullName evidence="2">PbsX family transcriptional regulator</fullName>
    </submittedName>
</protein>
<organism evidence="2 3">
    <name type="scientific">Halopseudomonas laoshanensis</name>
    <dbReference type="NCBI Taxonomy" id="2268758"/>
    <lineage>
        <taxon>Bacteria</taxon>
        <taxon>Pseudomonadati</taxon>
        <taxon>Pseudomonadota</taxon>
        <taxon>Gammaproteobacteria</taxon>
        <taxon>Pseudomonadales</taxon>
        <taxon>Pseudomonadaceae</taxon>
        <taxon>Halopseudomonas</taxon>
    </lineage>
</organism>
<dbReference type="InterPro" id="IPR016925">
    <property type="entry name" value="UCP029570"/>
</dbReference>
<dbReference type="InterPro" id="IPR017853">
    <property type="entry name" value="GH"/>
</dbReference>
<proteinExistence type="predicted"/>
<dbReference type="EMBL" id="QOVF01000002">
    <property type="protein sequence ID" value="KAA0695091.1"/>
    <property type="molecule type" value="Genomic_DNA"/>
</dbReference>
<comment type="caution">
    <text evidence="2">The sequence shown here is derived from an EMBL/GenBank/DDBJ whole genome shotgun (WGS) entry which is preliminary data.</text>
</comment>
<dbReference type="RefSeq" id="WP_149332459.1">
    <property type="nucleotide sequence ID" value="NZ_QOVF01000002.1"/>
</dbReference>
<dbReference type="PANTHER" id="PTHR35882:SF2">
    <property type="entry name" value="PELA"/>
    <property type="match status" value="1"/>
</dbReference>
<feature type="domain" description="Glycoside-hydrolase family GH114 TIM-barrel" evidence="1">
    <location>
        <begin position="57"/>
        <end position="280"/>
    </location>
</feature>
<name>A0A7V7GWM6_9GAMM</name>
<dbReference type="OrthoDB" id="7292394at2"/>
<dbReference type="AlphaFoldDB" id="A0A7V7GWM6"/>
<keyword evidence="3" id="KW-1185">Reference proteome</keyword>
<sequence length="937" mass="103619">MAPSSLSQAVTSIGKLVGLLITVLFSLGVVAAPSKSVPASVAFWYADKPPLGELAQFDWVVFEPEHMTPADVSFVVAQGSHPFAYLSIGELDEHQAQSRPDLLEHAAEQTRNPGWNSHVMDLTSAGWRDYIFSRAAELEKRGYAGLFLDTLDSFTLLAEDQRPAQRDALLALLRDLHQRYPQLKLFLNRGFEVLPDLKQGVAAVAVESIHASWDARRQVYRPVPEQDRAWLTEQLKSVRERSIPIVAIDYLPAERRAEARKLASRLVGEGYLPYISTPGLDTLGVGSIEVQPRRIAVLYDPREGALTRTGGFRSLGGLLEYMGYRVDYLPVDDSLPTSTMTGLYAGAIVWMTSGVPEARGVFNRWIDNRLEEGTPLAFFQGLPIDDAAILTKLGLQLNGMQPISGLEIVSQDRELIGAFEAPLVVRSRGLAAIGSQSSANKTGLVLVDAAGREHTPVVTGDWGGIALAPYVFEGEDDTRQWIIDPFAFLQRALQLAPLPAPDVTTENGRRIATVHIDGDGFPSRAEIPGTPYAGTTVLNDFIKPYPLLTSVSFIEGEIGPQGMYPYLARELEPLARRILSHERVEPATHTFSHPYFWQAERDSQQEGFQADYGLKLPIPGYDKIDFKREVFGSRDYVRDRLAPADKPVKMIFWSGDAIPDAPTIKLAYDAGLLNVNGGETRLTRADSSLTGLYPLLRPTAGGLQVYAPIINENVYTNLWQGPYYGFRDVIETFELTDSPRRMRGLHLYYHFYSGTKMAAIKVMGDVYRHMMDQQPISLWMSDYLLRAHGLHTASLARTAGGAWQIRALQGLRTVRLDPSLGWPDMLASEGVAGVVDLPQGRYVHLSAERALLTLQATRDTAPALEQANVPLTAWRYLDERRVELSFAGEFPIAFSIRSNSACRLETAGQKVSGRAANGLWHFSLSTKQVSNAQLVCE</sequence>
<dbReference type="InterPro" id="IPR004352">
    <property type="entry name" value="GH114_TIM-barrel"/>
</dbReference>
<dbReference type="PANTHER" id="PTHR35882">
    <property type="entry name" value="PELA"/>
    <property type="match status" value="1"/>
</dbReference>
<gene>
    <name evidence="2" type="ORF">DT594_09565</name>
</gene>
<dbReference type="InterPro" id="IPR013785">
    <property type="entry name" value="Aldolase_TIM"/>
</dbReference>